<accession>Q67MN2</accession>
<evidence type="ECO:0000313" key="4">
    <source>
        <dbReference type="Proteomes" id="UP000000417"/>
    </source>
</evidence>
<feature type="domain" description="Transcription regulator PadR N-terminal" evidence="2">
    <location>
        <begin position="6"/>
        <end position="80"/>
    </location>
</feature>
<gene>
    <name evidence="3" type="ordered locus">STH2076</name>
</gene>
<evidence type="ECO:0000313" key="3">
    <source>
        <dbReference type="EMBL" id="BAD41061.1"/>
    </source>
</evidence>
<dbReference type="InterPro" id="IPR005149">
    <property type="entry name" value="Tscrpt_reg_PadR_N"/>
</dbReference>
<dbReference type="PANTHER" id="PTHR43252:SF6">
    <property type="entry name" value="NEGATIVE TRANSCRIPTION REGULATOR PADR"/>
    <property type="match status" value="1"/>
</dbReference>
<dbReference type="STRING" id="292459.STH2076"/>
<dbReference type="InterPro" id="IPR036390">
    <property type="entry name" value="WH_DNA-bd_sf"/>
</dbReference>
<organism evidence="3 4">
    <name type="scientific">Symbiobacterium thermophilum (strain DSM 24528 / JCM 14929 / IAM 14863 / T)</name>
    <dbReference type="NCBI Taxonomy" id="292459"/>
    <lineage>
        <taxon>Bacteria</taxon>
        <taxon>Bacillati</taxon>
        <taxon>Bacillota</taxon>
        <taxon>Clostridia</taxon>
        <taxon>Eubacteriales</taxon>
        <taxon>Symbiobacteriaceae</taxon>
        <taxon>Symbiobacterium</taxon>
    </lineage>
</organism>
<dbReference type="KEGG" id="sth:STH2076"/>
<dbReference type="Proteomes" id="UP000000417">
    <property type="component" value="Chromosome"/>
</dbReference>
<dbReference type="EMBL" id="AP006840">
    <property type="protein sequence ID" value="BAD41061.1"/>
    <property type="molecule type" value="Genomic_DNA"/>
</dbReference>
<feature type="coiled-coil region" evidence="1">
    <location>
        <begin position="110"/>
        <end position="177"/>
    </location>
</feature>
<reference evidence="3 4" key="1">
    <citation type="journal article" date="2004" name="Nucleic Acids Res.">
        <title>Genome sequence of Symbiobacterium thermophilum, an uncultivable bacterium that depends on microbial commensalism.</title>
        <authorList>
            <person name="Ueda K."/>
            <person name="Yamashita A."/>
            <person name="Ishikawa J."/>
            <person name="Shimada M."/>
            <person name="Watsuji T."/>
            <person name="Morimura K."/>
            <person name="Ikeda H."/>
            <person name="Hattori M."/>
            <person name="Beppu T."/>
        </authorList>
    </citation>
    <scope>NUCLEOTIDE SEQUENCE [LARGE SCALE GENOMIC DNA]</scope>
    <source>
        <strain evidence="4">T / IAM 14863</strain>
    </source>
</reference>
<dbReference type="SUPFAM" id="SSF46785">
    <property type="entry name" value="Winged helix' DNA-binding domain"/>
    <property type="match status" value="1"/>
</dbReference>
<keyword evidence="4" id="KW-1185">Reference proteome</keyword>
<dbReference type="Gene3D" id="1.10.10.10">
    <property type="entry name" value="Winged helix-like DNA-binding domain superfamily/Winged helix DNA-binding domain"/>
    <property type="match status" value="1"/>
</dbReference>
<dbReference type="eggNOG" id="COG1695">
    <property type="taxonomic scope" value="Bacteria"/>
</dbReference>
<dbReference type="HOGENOM" id="CLU_089258_3_0_9"/>
<dbReference type="Pfam" id="PF03551">
    <property type="entry name" value="PadR"/>
    <property type="match status" value="1"/>
</dbReference>
<dbReference type="AlphaFoldDB" id="Q67MN2"/>
<evidence type="ECO:0000259" key="2">
    <source>
        <dbReference type="Pfam" id="PF03551"/>
    </source>
</evidence>
<sequence>MVRLVILGLLNQRPMSGYEIQQLHQVSRIDQWSDILPGSIYHALKKMAAEGLVALAGTEQTGMRTKAIFEITDAGRAEYRRVLREAWSQVPRSLPGDFYLLLSFAHDMPRADLQAALRELIARLEERLAQWEEGRAAKAAAVGDLPPPIRAAFDNGREHMEADLRFLRRLLEEFAESE</sequence>
<proteinExistence type="predicted"/>
<dbReference type="RefSeq" id="WP_011196201.1">
    <property type="nucleotide sequence ID" value="NC_006177.1"/>
</dbReference>
<dbReference type="InterPro" id="IPR036388">
    <property type="entry name" value="WH-like_DNA-bd_sf"/>
</dbReference>
<evidence type="ECO:0000256" key="1">
    <source>
        <dbReference type="SAM" id="Coils"/>
    </source>
</evidence>
<keyword evidence="1" id="KW-0175">Coiled coil</keyword>
<protein>
    <submittedName>
        <fullName evidence="3">Putative transcriptional regulator</fullName>
    </submittedName>
</protein>
<dbReference type="OrthoDB" id="9808762at2"/>
<dbReference type="PANTHER" id="PTHR43252">
    <property type="entry name" value="TRANSCRIPTIONAL REGULATOR YQJI"/>
    <property type="match status" value="1"/>
</dbReference>
<name>Q67MN2_SYMTH</name>